<name>A0A239ZHV2_9CORY</name>
<evidence type="ECO:0000313" key="3">
    <source>
        <dbReference type="Proteomes" id="UP000215374"/>
    </source>
</evidence>
<dbReference type="RefSeq" id="WP_157727805.1">
    <property type="nucleotide sequence ID" value="NZ_CP009211.1"/>
</dbReference>
<keyword evidence="1" id="KW-1133">Transmembrane helix</keyword>
<reference evidence="2 3" key="1">
    <citation type="submission" date="2017-06" db="EMBL/GenBank/DDBJ databases">
        <authorList>
            <consortium name="Pathogen Informatics"/>
        </authorList>
    </citation>
    <scope>NUCLEOTIDE SEQUENCE [LARGE SCALE GENOMIC DNA]</scope>
    <source>
        <strain evidence="2 3">NCTC13015</strain>
    </source>
</reference>
<organism evidence="2 3">
    <name type="scientific">Corynebacterium imitans</name>
    <dbReference type="NCBI Taxonomy" id="156978"/>
    <lineage>
        <taxon>Bacteria</taxon>
        <taxon>Bacillati</taxon>
        <taxon>Actinomycetota</taxon>
        <taxon>Actinomycetes</taxon>
        <taxon>Mycobacteriales</taxon>
        <taxon>Corynebacteriaceae</taxon>
        <taxon>Corynebacterium</taxon>
    </lineage>
</organism>
<proteinExistence type="predicted"/>
<evidence type="ECO:0000313" key="2">
    <source>
        <dbReference type="EMBL" id="SNV70589.1"/>
    </source>
</evidence>
<feature type="transmembrane region" description="Helical" evidence="1">
    <location>
        <begin position="20"/>
        <end position="48"/>
    </location>
</feature>
<sequence length="49" mass="5537">MTLRDKFQDWLEQADFEDILMTGFMALIVAMCLIIFIVAVIASIATILT</sequence>
<dbReference type="AlphaFoldDB" id="A0A239ZHV2"/>
<keyword evidence="1" id="KW-0812">Transmembrane</keyword>
<accession>A0A239ZHV2</accession>
<protein>
    <submittedName>
        <fullName evidence="2">Uncharacterized protein</fullName>
    </submittedName>
</protein>
<evidence type="ECO:0000256" key="1">
    <source>
        <dbReference type="SAM" id="Phobius"/>
    </source>
</evidence>
<gene>
    <name evidence="2" type="ORF">SAMEA4535761_01198</name>
</gene>
<keyword evidence="1" id="KW-0472">Membrane</keyword>
<dbReference type="Proteomes" id="UP000215374">
    <property type="component" value="Chromosome 1"/>
</dbReference>
<dbReference type="EMBL" id="LT906467">
    <property type="protein sequence ID" value="SNV70589.1"/>
    <property type="molecule type" value="Genomic_DNA"/>
</dbReference>